<reference evidence="2" key="1">
    <citation type="submission" date="2014-11" db="EMBL/GenBank/DDBJ databases">
        <authorList>
            <person name="Wibberg D."/>
        </authorList>
    </citation>
    <scope>NUCLEOTIDE SEQUENCE [LARGE SCALE GENOMIC DNA]</scope>
    <source>
        <strain evidence="2">L3</strain>
    </source>
</reference>
<proteinExistence type="predicted"/>
<dbReference type="Proteomes" id="UP000032809">
    <property type="component" value="Chromosome I"/>
</dbReference>
<protein>
    <submittedName>
        <fullName evidence="1">Putative membrane protein</fullName>
    </submittedName>
</protein>
<dbReference type="HOGENOM" id="CLU_1738821_0_0_0"/>
<dbReference type="EMBL" id="LN824141">
    <property type="protein sequence ID" value="CEP79062.1"/>
    <property type="molecule type" value="Genomic_DNA"/>
</dbReference>
<gene>
    <name evidence="1" type="ORF">DTL3_1779</name>
</gene>
<evidence type="ECO:0000313" key="2">
    <source>
        <dbReference type="Proteomes" id="UP000032809"/>
    </source>
</evidence>
<dbReference type="RefSeq" id="WP_045088393.1">
    <property type="nucleotide sequence ID" value="NZ_LN824141.1"/>
</dbReference>
<sequence length="167" mass="19287">MKLYKIITALFFLILGITISYAQVSDSQTISVYLSVPEFIKITNLSKDQMSFEINLSEGYIIFQDSILFDVYANIDYLLVLEFKLKNDLNEEIKMLVEETYGSYITDLSNQLIVSAKERLFAERNKGIEKYKLIFEMDMSEFVSSKLPQFEGQIGNIEIIVSKIETL</sequence>
<dbReference type="AlphaFoldDB" id="A0A0C7NTH0"/>
<dbReference type="KEGG" id="dtn:DTL3_1779"/>
<evidence type="ECO:0000313" key="1">
    <source>
        <dbReference type="EMBL" id="CEP79062.1"/>
    </source>
</evidence>
<name>A0A0C7NTH0_DEFTU</name>
<organism evidence="1 2">
    <name type="scientific">Defluviitoga tunisiensis</name>
    <dbReference type="NCBI Taxonomy" id="1006576"/>
    <lineage>
        <taxon>Bacteria</taxon>
        <taxon>Thermotogati</taxon>
        <taxon>Thermotogota</taxon>
        <taxon>Thermotogae</taxon>
        <taxon>Petrotogales</taxon>
        <taxon>Petrotogaceae</taxon>
        <taxon>Defluviitoga</taxon>
    </lineage>
</organism>
<accession>A0A0C7NTH0</accession>
<keyword evidence="2" id="KW-1185">Reference proteome</keyword>
<dbReference type="OrthoDB" id="48399at2"/>